<keyword evidence="2" id="KW-0238">DNA-binding</keyword>
<dbReference type="Gene3D" id="1.10.10.10">
    <property type="entry name" value="Winged helix-like DNA-binding domain superfamily/Winged helix DNA-binding domain"/>
    <property type="match status" value="1"/>
</dbReference>
<evidence type="ECO:0000313" key="5">
    <source>
        <dbReference type="EMBL" id="VIJ07910.1"/>
    </source>
</evidence>
<dbReference type="InterPro" id="IPR001845">
    <property type="entry name" value="HTH_ArsR_DNA-bd_dom"/>
</dbReference>
<reference evidence="5 6" key="1">
    <citation type="submission" date="2019-04" db="EMBL/GenBank/DDBJ databases">
        <authorList>
            <person name="Patino-Navarrete R."/>
            <person name="Patino Navarrete R."/>
        </authorList>
    </citation>
    <scope>NUCLEOTIDE SEQUENCE [LARGE SCALE GENOMIC DNA]</scope>
    <source>
        <strain evidence="5">Bacillus thuringiensis strain AR23</strain>
    </source>
</reference>
<dbReference type="Pfam" id="PF12840">
    <property type="entry name" value="HTH_20"/>
    <property type="match status" value="1"/>
</dbReference>
<dbReference type="GO" id="GO:0003700">
    <property type="term" value="F:DNA-binding transcription factor activity"/>
    <property type="evidence" value="ECO:0007669"/>
    <property type="project" value="InterPro"/>
</dbReference>
<evidence type="ECO:0000256" key="3">
    <source>
        <dbReference type="ARBA" id="ARBA00023163"/>
    </source>
</evidence>
<dbReference type="InterPro" id="IPR036388">
    <property type="entry name" value="WH-like_DNA-bd_sf"/>
</dbReference>
<dbReference type="PANTHER" id="PTHR43132:SF2">
    <property type="entry name" value="ARSENICAL RESISTANCE OPERON REPRESSOR ARSR-RELATED"/>
    <property type="match status" value="1"/>
</dbReference>
<keyword evidence="1" id="KW-0805">Transcription regulation</keyword>
<protein>
    <submittedName>
        <fullName evidence="5">Transcriptional repressor PagR</fullName>
    </submittedName>
</protein>
<sequence length="108" mass="12631">MLTKKGEEIMSEAFYINIGDYERPADILRMLGHPMRLMIVRELISKGPLNVSELQKLLRVPQSTMSQQLAKLKQFKMVSYERKGNEIYYIVSDEKVIESMKGIERLHQ</sequence>
<dbReference type="InterPro" id="IPR036390">
    <property type="entry name" value="WH_DNA-bd_sf"/>
</dbReference>
<comment type="caution">
    <text evidence="5">The sequence shown here is derived from an EMBL/GenBank/DDBJ whole genome shotgun (WGS) entry which is preliminary data.</text>
</comment>
<gene>
    <name evidence="5" type="primary">pagR_9</name>
    <name evidence="5" type="ORF">BTAR23_AR23_06007</name>
</gene>
<dbReference type="PROSITE" id="PS50987">
    <property type="entry name" value="HTH_ARSR_2"/>
    <property type="match status" value="1"/>
</dbReference>
<accession>A0AAX3HZ27</accession>
<dbReference type="InterPro" id="IPR051011">
    <property type="entry name" value="Metal_resp_trans_reg"/>
</dbReference>
<dbReference type="GO" id="GO:0003677">
    <property type="term" value="F:DNA binding"/>
    <property type="evidence" value="ECO:0007669"/>
    <property type="project" value="UniProtKB-KW"/>
</dbReference>
<dbReference type="AlphaFoldDB" id="A0AAX3HZ27"/>
<feature type="domain" description="HTH arsR-type" evidence="4">
    <location>
        <begin position="16"/>
        <end position="108"/>
    </location>
</feature>
<dbReference type="Proteomes" id="UP000508034">
    <property type="component" value="Unassembled WGS sequence"/>
</dbReference>
<keyword evidence="3" id="KW-0804">Transcription</keyword>
<dbReference type="InterPro" id="IPR011991">
    <property type="entry name" value="ArsR-like_HTH"/>
</dbReference>
<proteinExistence type="predicted"/>
<organism evidence="5 6">
    <name type="scientific">Bacillus thuringiensis subsp. israelensis</name>
    <dbReference type="NCBI Taxonomy" id="1430"/>
    <lineage>
        <taxon>Bacteria</taxon>
        <taxon>Bacillati</taxon>
        <taxon>Bacillota</taxon>
        <taxon>Bacilli</taxon>
        <taxon>Bacillales</taxon>
        <taxon>Bacillaceae</taxon>
        <taxon>Bacillus</taxon>
        <taxon>Bacillus cereus group</taxon>
    </lineage>
</organism>
<dbReference type="SUPFAM" id="SSF46785">
    <property type="entry name" value="Winged helix' DNA-binding domain"/>
    <property type="match status" value="1"/>
</dbReference>
<evidence type="ECO:0000313" key="6">
    <source>
        <dbReference type="Proteomes" id="UP000508034"/>
    </source>
</evidence>
<dbReference type="SMART" id="SM00418">
    <property type="entry name" value="HTH_ARSR"/>
    <property type="match status" value="1"/>
</dbReference>
<evidence type="ECO:0000259" key="4">
    <source>
        <dbReference type="PROSITE" id="PS50987"/>
    </source>
</evidence>
<dbReference type="NCBIfam" id="NF033788">
    <property type="entry name" value="HTH_metalloreg"/>
    <property type="match status" value="1"/>
</dbReference>
<dbReference type="PANTHER" id="PTHR43132">
    <property type="entry name" value="ARSENICAL RESISTANCE OPERON REPRESSOR ARSR-RELATED"/>
    <property type="match status" value="1"/>
</dbReference>
<dbReference type="PRINTS" id="PR00778">
    <property type="entry name" value="HTHARSR"/>
</dbReference>
<dbReference type="CDD" id="cd00090">
    <property type="entry name" value="HTH_ARSR"/>
    <property type="match status" value="1"/>
</dbReference>
<name>A0AAX3HZ27_BACTI</name>
<dbReference type="EMBL" id="CAAKHA010000028">
    <property type="protein sequence ID" value="VIJ07910.1"/>
    <property type="molecule type" value="Genomic_DNA"/>
</dbReference>
<evidence type="ECO:0000256" key="2">
    <source>
        <dbReference type="ARBA" id="ARBA00023125"/>
    </source>
</evidence>
<evidence type="ECO:0000256" key="1">
    <source>
        <dbReference type="ARBA" id="ARBA00023015"/>
    </source>
</evidence>